<evidence type="ECO:0000313" key="3">
    <source>
        <dbReference type="Proteomes" id="UP001154282"/>
    </source>
</evidence>
<feature type="region of interest" description="Disordered" evidence="1">
    <location>
        <begin position="1"/>
        <end position="71"/>
    </location>
</feature>
<evidence type="ECO:0000313" key="2">
    <source>
        <dbReference type="EMBL" id="CAI0445417.1"/>
    </source>
</evidence>
<feature type="non-terminal residue" evidence="2">
    <location>
        <position position="1"/>
    </location>
</feature>
<accession>A0AAV0MGN7</accession>
<organism evidence="2 3">
    <name type="scientific">Linum tenue</name>
    <dbReference type="NCBI Taxonomy" id="586396"/>
    <lineage>
        <taxon>Eukaryota</taxon>
        <taxon>Viridiplantae</taxon>
        <taxon>Streptophyta</taxon>
        <taxon>Embryophyta</taxon>
        <taxon>Tracheophyta</taxon>
        <taxon>Spermatophyta</taxon>
        <taxon>Magnoliopsida</taxon>
        <taxon>eudicotyledons</taxon>
        <taxon>Gunneridae</taxon>
        <taxon>Pentapetalae</taxon>
        <taxon>rosids</taxon>
        <taxon>fabids</taxon>
        <taxon>Malpighiales</taxon>
        <taxon>Linaceae</taxon>
        <taxon>Linum</taxon>
    </lineage>
</organism>
<reference evidence="2" key="1">
    <citation type="submission" date="2022-08" db="EMBL/GenBank/DDBJ databases">
        <authorList>
            <person name="Gutierrez-Valencia J."/>
        </authorList>
    </citation>
    <scope>NUCLEOTIDE SEQUENCE</scope>
</reference>
<gene>
    <name evidence="2" type="ORF">LITE_LOCUS28551</name>
</gene>
<protein>
    <submittedName>
        <fullName evidence="2">Uncharacterized protein</fullName>
    </submittedName>
</protein>
<comment type="caution">
    <text evidence="2">The sequence shown here is derived from an EMBL/GenBank/DDBJ whole genome shotgun (WGS) entry which is preliminary data.</text>
</comment>
<keyword evidence="3" id="KW-1185">Reference proteome</keyword>
<dbReference type="EMBL" id="CAMGYJ010000007">
    <property type="protein sequence ID" value="CAI0445417.1"/>
    <property type="molecule type" value="Genomic_DNA"/>
</dbReference>
<dbReference type="Proteomes" id="UP001154282">
    <property type="component" value="Unassembled WGS sequence"/>
</dbReference>
<name>A0AAV0MGN7_9ROSI</name>
<evidence type="ECO:0000256" key="1">
    <source>
        <dbReference type="SAM" id="MobiDB-lite"/>
    </source>
</evidence>
<proteinExistence type="predicted"/>
<dbReference type="AlphaFoldDB" id="A0AAV0MGN7"/>
<sequence length="71" mass="8048">GLEAHKGIVKQGPRRSRGPRWGTRGGVWEKGNSRRPPYDKTGTRPPDTSGRWCQKGDLPRDTYLGHSRNKH</sequence>